<feature type="region of interest" description="Disordered" evidence="2">
    <location>
        <begin position="100"/>
        <end position="192"/>
    </location>
</feature>
<feature type="compositionally biased region" description="Basic and acidic residues" evidence="2">
    <location>
        <begin position="29"/>
        <end position="47"/>
    </location>
</feature>
<keyword evidence="4" id="KW-1185">Reference proteome</keyword>
<feature type="region of interest" description="Disordered" evidence="2">
    <location>
        <begin position="1"/>
        <end position="47"/>
    </location>
</feature>
<feature type="compositionally biased region" description="Polar residues" evidence="2">
    <location>
        <begin position="143"/>
        <end position="154"/>
    </location>
</feature>
<name>B7GCZ5_PHATC</name>
<reference evidence="3 4" key="1">
    <citation type="journal article" date="2008" name="Nature">
        <title>The Phaeodactylum genome reveals the evolutionary history of diatom genomes.</title>
        <authorList>
            <person name="Bowler C."/>
            <person name="Allen A.E."/>
            <person name="Badger J.H."/>
            <person name="Grimwood J."/>
            <person name="Jabbari K."/>
            <person name="Kuo A."/>
            <person name="Maheswari U."/>
            <person name="Martens C."/>
            <person name="Maumus F."/>
            <person name="Otillar R.P."/>
            <person name="Rayko E."/>
            <person name="Salamov A."/>
            <person name="Vandepoele K."/>
            <person name="Beszteri B."/>
            <person name="Gruber A."/>
            <person name="Heijde M."/>
            <person name="Katinka M."/>
            <person name="Mock T."/>
            <person name="Valentin K."/>
            <person name="Verret F."/>
            <person name="Berges J.A."/>
            <person name="Brownlee C."/>
            <person name="Cadoret J.P."/>
            <person name="Chiovitti A."/>
            <person name="Choi C.J."/>
            <person name="Coesel S."/>
            <person name="De Martino A."/>
            <person name="Detter J.C."/>
            <person name="Durkin C."/>
            <person name="Falciatore A."/>
            <person name="Fournet J."/>
            <person name="Haruta M."/>
            <person name="Huysman M.J."/>
            <person name="Jenkins B.D."/>
            <person name="Jiroutova K."/>
            <person name="Jorgensen R.E."/>
            <person name="Joubert Y."/>
            <person name="Kaplan A."/>
            <person name="Kroger N."/>
            <person name="Kroth P.G."/>
            <person name="La Roche J."/>
            <person name="Lindquist E."/>
            <person name="Lommer M."/>
            <person name="Martin-Jezequel V."/>
            <person name="Lopez P.J."/>
            <person name="Lucas S."/>
            <person name="Mangogna M."/>
            <person name="McGinnis K."/>
            <person name="Medlin L.K."/>
            <person name="Montsant A."/>
            <person name="Oudot-Le Secq M.P."/>
            <person name="Napoli C."/>
            <person name="Obornik M."/>
            <person name="Parker M.S."/>
            <person name="Petit J.L."/>
            <person name="Porcel B.M."/>
            <person name="Poulsen N."/>
            <person name="Robison M."/>
            <person name="Rychlewski L."/>
            <person name="Rynearson T.A."/>
            <person name="Schmutz J."/>
            <person name="Shapiro H."/>
            <person name="Siaut M."/>
            <person name="Stanley M."/>
            <person name="Sussman M.R."/>
            <person name="Taylor A.R."/>
            <person name="Vardi A."/>
            <person name="von Dassow P."/>
            <person name="Vyverman W."/>
            <person name="Willis A."/>
            <person name="Wyrwicz L.S."/>
            <person name="Rokhsar D.S."/>
            <person name="Weissenbach J."/>
            <person name="Armbrust E.V."/>
            <person name="Green B.R."/>
            <person name="Van de Peer Y."/>
            <person name="Grigoriev I.V."/>
        </authorList>
    </citation>
    <scope>NUCLEOTIDE SEQUENCE [LARGE SCALE GENOMIC DNA]</scope>
    <source>
        <strain evidence="3 4">CCAP 1055/1</strain>
    </source>
</reference>
<evidence type="ECO:0000256" key="1">
    <source>
        <dbReference type="SAM" id="Coils"/>
    </source>
</evidence>
<feature type="compositionally biased region" description="Polar residues" evidence="2">
    <location>
        <begin position="109"/>
        <end position="125"/>
    </location>
</feature>
<evidence type="ECO:0000256" key="2">
    <source>
        <dbReference type="SAM" id="MobiDB-lite"/>
    </source>
</evidence>
<feature type="coiled-coil region" evidence="1">
    <location>
        <begin position="310"/>
        <end position="354"/>
    </location>
</feature>
<organism evidence="3 4">
    <name type="scientific">Phaeodactylum tricornutum (strain CCAP 1055/1)</name>
    <dbReference type="NCBI Taxonomy" id="556484"/>
    <lineage>
        <taxon>Eukaryota</taxon>
        <taxon>Sar</taxon>
        <taxon>Stramenopiles</taxon>
        <taxon>Ochrophyta</taxon>
        <taxon>Bacillariophyta</taxon>
        <taxon>Bacillariophyceae</taxon>
        <taxon>Bacillariophycidae</taxon>
        <taxon>Naviculales</taxon>
        <taxon>Phaeodactylaceae</taxon>
        <taxon>Phaeodactylum</taxon>
    </lineage>
</organism>
<evidence type="ECO:0000313" key="3">
    <source>
        <dbReference type="EMBL" id="EEC43409.1"/>
    </source>
</evidence>
<dbReference type="AlphaFoldDB" id="B7GCZ5"/>
<dbReference type="RefSeq" id="XP_002184962.1">
    <property type="nucleotide sequence ID" value="XM_002184926.1"/>
</dbReference>
<accession>B7GCZ5</accession>
<dbReference type="GeneID" id="7198825"/>
<reference evidence="4" key="2">
    <citation type="submission" date="2008-08" db="EMBL/GenBank/DDBJ databases">
        <authorList>
            <consortium name="Diatom Consortium"/>
            <person name="Grigoriev I."/>
            <person name="Grimwood J."/>
            <person name="Kuo A."/>
            <person name="Otillar R.P."/>
            <person name="Salamov A."/>
            <person name="Detter J.C."/>
            <person name="Lindquist E."/>
            <person name="Shapiro H."/>
            <person name="Lucas S."/>
            <person name="Glavina del Rio T."/>
            <person name="Pitluck S."/>
            <person name="Rokhsar D."/>
            <person name="Bowler C."/>
        </authorList>
    </citation>
    <scope>GENOME REANNOTATION</scope>
    <source>
        <strain evidence="4">CCAP 1055/1</strain>
    </source>
</reference>
<dbReference type="KEGG" id="pti:PHATRDRAFT_50112"/>
<dbReference type="HOGENOM" id="CLU_664760_0_0_1"/>
<gene>
    <name evidence="3" type="ORF">PHATRDRAFT_50112</name>
</gene>
<dbReference type="EMBL" id="CM000629">
    <property type="protein sequence ID" value="EEC43409.1"/>
    <property type="molecule type" value="Genomic_DNA"/>
</dbReference>
<evidence type="ECO:0000313" key="4">
    <source>
        <dbReference type="Proteomes" id="UP000000759"/>
    </source>
</evidence>
<dbReference type="InParanoid" id="B7GCZ5"/>
<protein>
    <submittedName>
        <fullName evidence="3">Uncharacterized protein</fullName>
    </submittedName>
</protein>
<dbReference type="PaxDb" id="2850-Phatr50112"/>
<dbReference type="Proteomes" id="UP000000759">
    <property type="component" value="Chromosome 27"/>
</dbReference>
<sequence length="414" mass="46261">MSHSEAANDLDGRIRAESKGTTLSLKRKAPPERRVGSTAPDKHDRRIYATAASPGLLAVFSADDSIHNDYRSRSYSEPIKAKLEVDQSLLFSPSSAANYDELRERKRSATNSRKAAATARQTLDKGTQGRENLYMRRDPPSVGTESVSVHGNSSTEEDDVDRQHILKPKPRSPADKARSQRRRLRKTAGAEVRRRKIRTLPSNPLEFEGDYKTQFAPEDGTGKPLTATSLLYVMNVMEKESSEAVKAVTKGFSRDESRRIRQSTTKHSQAILKSTRLFLRSAKVSTVYTGAEDPMGSGLAQANKTRKADIERSNRILQQLESQQDVLEAELAEYVEKQSQLEETLRALQASQERAHPLLIPALAPVAEENAWNEGFPARRFRPAPRGCMPQLLEKLGDEEWRSRGSALNTNNPR</sequence>
<proteinExistence type="predicted"/>
<keyword evidence="1" id="KW-0175">Coiled coil</keyword>